<dbReference type="PANTHER" id="PTHR11635">
    <property type="entry name" value="CAMP-DEPENDENT PROTEIN KINASE REGULATORY CHAIN"/>
    <property type="match status" value="1"/>
</dbReference>
<accession>A0AAX4JQU3</accession>
<dbReference type="GO" id="GO:0030552">
    <property type="term" value="F:cAMP binding"/>
    <property type="evidence" value="ECO:0007669"/>
    <property type="project" value="UniProtKB-KW"/>
</dbReference>
<dbReference type="Pfam" id="PF00027">
    <property type="entry name" value="cNMP_binding"/>
    <property type="match status" value="2"/>
</dbReference>
<feature type="compositionally biased region" description="Polar residues" evidence="10">
    <location>
        <begin position="145"/>
        <end position="154"/>
    </location>
</feature>
<keyword evidence="13" id="KW-1185">Reference proteome</keyword>
<feature type="compositionally biased region" description="Polar residues" evidence="10">
    <location>
        <begin position="69"/>
        <end position="82"/>
    </location>
</feature>
<evidence type="ECO:0000256" key="5">
    <source>
        <dbReference type="ARBA" id="ARBA00022737"/>
    </source>
</evidence>
<dbReference type="Gene3D" id="2.60.120.10">
    <property type="entry name" value="Jelly Rolls"/>
    <property type="match status" value="2"/>
</dbReference>
<dbReference type="PIRSF" id="PIRSF000548">
    <property type="entry name" value="PK_regulatory"/>
    <property type="match status" value="1"/>
</dbReference>
<name>A0AAX4JQU3_9TREE</name>
<dbReference type="GO" id="GO:0033554">
    <property type="term" value="P:cellular response to stress"/>
    <property type="evidence" value="ECO:0007669"/>
    <property type="project" value="UniProtKB-ARBA"/>
</dbReference>
<gene>
    <name evidence="12" type="ORF">L201_002653</name>
</gene>
<dbReference type="FunFam" id="2.60.120.10:FF:000039">
    <property type="entry name" value="cAMP-dependent protein kinase regulatory subunit"/>
    <property type="match status" value="1"/>
</dbReference>
<dbReference type="InterPro" id="IPR003117">
    <property type="entry name" value="cAMP_dep_PK_reg_su_I/II_a/b"/>
</dbReference>
<dbReference type="AlphaFoldDB" id="A0AAX4JQU3"/>
<feature type="binding site" evidence="9">
    <location>
        <position position="344"/>
    </location>
    <ligand>
        <name>3',5'-cyclic AMP</name>
        <dbReference type="ChEBI" id="CHEBI:58165"/>
        <label>1</label>
    </ligand>
</feature>
<comment type="subunit">
    <text evidence="8">Tetramer, composed of 2 regulatory (R) and 2 catalytic (C) subunits. In the presence of cAMP it dissociates into 2 active monomeric C subunits and an R dimer.</text>
</comment>
<dbReference type="PROSITE" id="PS00889">
    <property type="entry name" value="CNMP_BINDING_2"/>
    <property type="match status" value="2"/>
</dbReference>
<evidence type="ECO:0000256" key="4">
    <source>
        <dbReference type="ARBA" id="ARBA00022566"/>
    </source>
</evidence>
<organism evidence="12 13">
    <name type="scientific">Kwoniella dendrophila CBS 6074</name>
    <dbReference type="NCBI Taxonomy" id="1295534"/>
    <lineage>
        <taxon>Eukaryota</taxon>
        <taxon>Fungi</taxon>
        <taxon>Dikarya</taxon>
        <taxon>Basidiomycota</taxon>
        <taxon>Agaricomycotina</taxon>
        <taxon>Tremellomycetes</taxon>
        <taxon>Tremellales</taxon>
        <taxon>Cryptococcaceae</taxon>
        <taxon>Kwoniella</taxon>
    </lineage>
</organism>
<dbReference type="Pfam" id="PF02197">
    <property type="entry name" value="RIIa"/>
    <property type="match status" value="1"/>
</dbReference>
<dbReference type="InterPro" id="IPR012198">
    <property type="entry name" value="cAMP_dep_PK_reg_su"/>
</dbReference>
<dbReference type="SUPFAM" id="SSF47391">
    <property type="entry name" value="Dimerization-anchoring domain of cAMP-dependent PK regulatory subunit"/>
    <property type="match status" value="1"/>
</dbReference>
<feature type="compositionally biased region" description="Polar residues" evidence="10">
    <location>
        <begin position="1"/>
        <end position="10"/>
    </location>
</feature>
<keyword evidence="3" id="KW-0597">Phosphoprotein</keyword>
<sequence length="522" mass="56157">MSTSWTSILNDLNRDVARDQPKDVIQWGADWFQNKLRQERQGQKAPLSAPPAGRKGAPGNLGFIAPGVSESQPHALSPFSEQGPSDSPFGPGGPRRATVPTGSNPQQQHQPIFNPSFGSPGAGGPGGDSSPFSENAPSFPPSGGNAPTFNSSPFGSLANPFGGAPSGGVGGGVGNSIAEEGGPNDEPPIPSYALGRRTSVSAESLVPTNQRGFTSNQGGLLESTLEEEDESTPNPNNNNSIPSFPKTEEQLERIKQAIKPNFLFRNLDEEQETDVLAAMKEVTISSGEMIIEQGAAGDYFYIVENGTLDIFVKKDGQVIDPEKGDRPLLGKKVATCKEGSSFGELALMHNAPRAASILSITPCTLWALDRVSFRTILLDHTSRKRRLYESFLSEVQILQSLQPHERAKIADVLESRTFNQGEDVIKQGEAGDEFFLIESGNAIAIKRGDDGRETVVKRYSKGDYFGELALLNKQTRAATVRAEGDEPLRVAFLGEQAFTRLLGPVKDIMARSVNEIYGFSTR</sequence>
<evidence type="ECO:0000313" key="12">
    <source>
        <dbReference type="EMBL" id="WWC87761.1"/>
    </source>
</evidence>
<feature type="compositionally biased region" description="Polar residues" evidence="10">
    <location>
        <begin position="100"/>
        <end position="113"/>
    </location>
</feature>
<dbReference type="EMBL" id="CP144100">
    <property type="protein sequence ID" value="WWC87761.1"/>
    <property type="molecule type" value="Genomic_DNA"/>
</dbReference>
<dbReference type="SMART" id="SM00100">
    <property type="entry name" value="cNMP"/>
    <property type="match status" value="2"/>
</dbReference>
<dbReference type="GO" id="GO:0004862">
    <property type="term" value="F:cAMP-dependent protein kinase inhibitor activity"/>
    <property type="evidence" value="ECO:0007669"/>
    <property type="project" value="TreeGrafter"/>
</dbReference>
<evidence type="ECO:0000256" key="8">
    <source>
        <dbReference type="PIRNR" id="PIRNR000548"/>
    </source>
</evidence>
<dbReference type="GO" id="GO:0005952">
    <property type="term" value="C:cAMP-dependent protein kinase complex"/>
    <property type="evidence" value="ECO:0007669"/>
    <property type="project" value="InterPro"/>
</dbReference>
<evidence type="ECO:0000256" key="2">
    <source>
        <dbReference type="ARBA" id="ARBA00020355"/>
    </source>
</evidence>
<dbReference type="SMART" id="SM00394">
    <property type="entry name" value="RIIa"/>
    <property type="match status" value="1"/>
</dbReference>
<dbReference type="GO" id="GO:0034236">
    <property type="term" value="F:protein kinase A catalytic subunit binding"/>
    <property type="evidence" value="ECO:0007669"/>
    <property type="project" value="TreeGrafter"/>
</dbReference>
<evidence type="ECO:0000259" key="11">
    <source>
        <dbReference type="PROSITE" id="PS50042"/>
    </source>
</evidence>
<dbReference type="PANTHER" id="PTHR11635:SF152">
    <property type="entry name" value="CAMP-DEPENDENT PROTEIN KINASE TYPE I REGULATORY SUBUNIT-RELATED"/>
    <property type="match status" value="1"/>
</dbReference>
<dbReference type="InterPro" id="IPR018490">
    <property type="entry name" value="cNMP-bd_dom_sf"/>
</dbReference>
<dbReference type="RefSeq" id="XP_066074524.1">
    <property type="nucleotide sequence ID" value="XM_066218427.1"/>
</dbReference>
<feature type="binding site" evidence="9">
    <location>
        <position position="476"/>
    </location>
    <ligand>
        <name>3',5'-cyclic AMP</name>
        <dbReference type="ChEBI" id="CHEBI:58165"/>
        <label>2</label>
    </ligand>
</feature>
<dbReference type="Gene3D" id="1.20.890.10">
    <property type="entry name" value="cAMP-dependent protein kinase regulatory subunit, dimerization-anchoring domain"/>
    <property type="match status" value="1"/>
</dbReference>
<evidence type="ECO:0000256" key="7">
    <source>
        <dbReference type="ARBA" id="ARBA00023149"/>
    </source>
</evidence>
<feature type="region of interest" description="Disordered" evidence="10">
    <location>
        <begin position="35"/>
        <end position="244"/>
    </location>
</feature>
<evidence type="ECO:0000256" key="1">
    <source>
        <dbReference type="ARBA" id="ARBA00005753"/>
    </source>
</evidence>
<feature type="compositionally biased region" description="Gly residues" evidence="10">
    <location>
        <begin position="164"/>
        <end position="174"/>
    </location>
</feature>
<keyword evidence="7 8" id="KW-0114">cAMP</keyword>
<dbReference type="InterPro" id="IPR000595">
    <property type="entry name" value="cNMP-bd_dom"/>
</dbReference>
<comment type="similarity">
    <text evidence="1 8">Belongs to the cAMP-dependent kinase regulatory chain family.</text>
</comment>
<feature type="binding site" evidence="9">
    <location>
        <position position="467"/>
    </location>
    <ligand>
        <name>3',5'-cyclic AMP</name>
        <dbReference type="ChEBI" id="CHEBI:58165"/>
        <label>2</label>
    </ligand>
</feature>
<feature type="domain" description="Cyclic nucleotide-binding" evidence="11">
    <location>
        <begin position="397"/>
        <end position="519"/>
    </location>
</feature>
<dbReference type="CDD" id="cd12098">
    <property type="entry name" value="DD_R_ScPKA-like"/>
    <property type="match status" value="1"/>
</dbReference>
<keyword evidence="4 8" id="KW-0116">cAMP-binding</keyword>
<protein>
    <recommendedName>
        <fullName evidence="2 8">cAMP-dependent protein kinase regulatory subunit</fullName>
    </recommendedName>
</protein>
<dbReference type="Proteomes" id="UP001355207">
    <property type="component" value="Chromosome 3"/>
</dbReference>
<dbReference type="GO" id="GO:0005634">
    <property type="term" value="C:nucleus"/>
    <property type="evidence" value="ECO:0007669"/>
    <property type="project" value="TreeGrafter"/>
</dbReference>
<dbReference type="InterPro" id="IPR014710">
    <property type="entry name" value="RmlC-like_jellyroll"/>
</dbReference>
<proteinExistence type="inferred from homology"/>
<dbReference type="InterPro" id="IPR018488">
    <property type="entry name" value="cNMP-bd_CS"/>
</dbReference>
<evidence type="ECO:0000256" key="3">
    <source>
        <dbReference type="ARBA" id="ARBA00022553"/>
    </source>
</evidence>
<dbReference type="CDD" id="cd00038">
    <property type="entry name" value="CAP_ED"/>
    <property type="match status" value="2"/>
</dbReference>
<feature type="domain" description="Cyclic nucleotide-binding" evidence="11">
    <location>
        <begin position="263"/>
        <end position="394"/>
    </location>
</feature>
<dbReference type="GO" id="GO:0005829">
    <property type="term" value="C:cytosol"/>
    <property type="evidence" value="ECO:0007669"/>
    <property type="project" value="TreeGrafter"/>
</dbReference>
<dbReference type="PROSITE" id="PS50042">
    <property type="entry name" value="CNMP_BINDING_3"/>
    <property type="match status" value="2"/>
</dbReference>
<keyword evidence="5" id="KW-0677">Repeat</keyword>
<feature type="compositionally biased region" description="Low complexity" evidence="10">
    <location>
        <begin position="232"/>
        <end position="244"/>
    </location>
</feature>
<evidence type="ECO:0000256" key="9">
    <source>
        <dbReference type="PIRSR" id="PIRSR000548-1"/>
    </source>
</evidence>
<dbReference type="FunFam" id="2.60.120.10:FF:000006">
    <property type="entry name" value="cAMP-dependent protein kinase type I-alpha regulatory subunit"/>
    <property type="match status" value="1"/>
</dbReference>
<dbReference type="SUPFAM" id="SSF51206">
    <property type="entry name" value="cAMP-binding domain-like"/>
    <property type="match status" value="2"/>
</dbReference>
<evidence type="ECO:0000256" key="6">
    <source>
        <dbReference type="ARBA" id="ARBA00022741"/>
    </source>
</evidence>
<dbReference type="InterPro" id="IPR050503">
    <property type="entry name" value="cAMP-dep_PK_reg_su-like"/>
</dbReference>
<dbReference type="PRINTS" id="PR00103">
    <property type="entry name" value="CAMPKINASE"/>
</dbReference>
<evidence type="ECO:0000256" key="10">
    <source>
        <dbReference type="SAM" id="MobiDB-lite"/>
    </source>
</evidence>
<feature type="region of interest" description="Disordered" evidence="10">
    <location>
        <begin position="1"/>
        <end position="20"/>
    </location>
</feature>
<feature type="binding site" evidence="9">
    <location>
        <position position="353"/>
    </location>
    <ligand>
        <name>3',5'-cyclic AMP</name>
        <dbReference type="ChEBI" id="CHEBI:58165"/>
        <label>1</label>
    </ligand>
</feature>
<dbReference type="GeneID" id="91093325"/>
<dbReference type="PROSITE" id="PS00888">
    <property type="entry name" value="CNMP_BINDING_1"/>
    <property type="match status" value="2"/>
</dbReference>
<reference evidence="12 13" key="1">
    <citation type="submission" date="2024-01" db="EMBL/GenBank/DDBJ databases">
        <title>Comparative genomics of Cryptococcus and Kwoniella reveals pathogenesis evolution and contrasting modes of karyotype evolution via chromosome fusion or intercentromeric recombination.</title>
        <authorList>
            <person name="Coelho M.A."/>
            <person name="David-Palma M."/>
            <person name="Shea T."/>
            <person name="Bowers K."/>
            <person name="McGinley-Smith S."/>
            <person name="Mohammad A.W."/>
            <person name="Gnirke A."/>
            <person name="Yurkov A.M."/>
            <person name="Nowrousian M."/>
            <person name="Sun S."/>
            <person name="Cuomo C.A."/>
            <person name="Heitman J."/>
        </authorList>
    </citation>
    <scope>NUCLEOTIDE SEQUENCE [LARGE SCALE GENOMIC DNA]</scope>
    <source>
        <strain evidence="12 13">CBS 6074</strain>
    </source>
</reference>
<keyword evidence="6 8" id="KW-0547">Nucleotide-binding</keyword>
<feature type="compositionally biased region" description="Polar residues" evidence="10">
    <location>
        <begin position="198"/>
        <end position="218"/>
    </location>
</feature>
<evidence type="ECO:0000313" key="13">
    <source>
        <dbReference type="Proteomes" id="UP001355207"/>
    </source>
</evidence>